<sequence>MVQYSSHQSAFETDIIRCAHTEAFYARTQQSTAVFPAGNVITAETTADTLKLSATLIRPNRRGQLTPASTARTQNKAEASASSSEEREGISPPITFWSSELVGRREAIAPLAVHSEENATQAAIGIRYTRPLTPLATTRAVS</sequence>
<proteinExistence type="predicted"/>
<gene>
    <name evidence="1" type="ORF">HPB50_020052</name>
</gene>
<organism evidence="1 2">
    <name type="scientific">Hyalomma asiaticum</name>
    <name type="common">Tick</name>
    <dbReference type="NCBI Taxonomy" id="266040"/>
    <lineage>
        <taxon>Eukaryota</taxon>
        <taxon>Metazoa</taxon>
        <taxon>Ecdysozoa</taxon>
        <taxon>Arthropoda</taxon>
        <taxon>Chelicerata</taxon>
        <taxon>Arachnida</taxon>
        <taxon>Acari</taxon>
        <taxon>Parasitiformes</taxon>
        <taxon>Ixodida</taxon>
        <taxon>Ixodoidea</taxon>
        <taxon>Ixodidae</taxon>
        <taxon>Hyalomminae</taxon>
        <taxon>Hyalomma</taxon>
    </lineage>
</organism>
<dbReference type="EMBL" id="CM023485">
    <property type="protein sequence ID" value="KAH6930848.1"/>
    <property type="molecule type" value="Genomic_DNA"/>
</dbReference>
<comment type="caution">
    <text evidence="1">The sequence shown here is derived from an EMBL/GenBank/DDBJ whole genome shotgun (WGS) entry which is preliminary data.</text>
</comment>
<keyword evidence="2" id="KW-1185">Reference proteome</keyword>
<dbReference type="Proteomes" id="UP000821845">
    <property type="component" value="Chromosome 5"/>
</dbReference>
<accession>A0ACB7S7X8</accession>
<evidence type="ECO:0000313" key="2">
    <source>
        <dbReference type="Proteomes" id="UP000821845"/>
    </source>
</evidence>
<name>A0ACB7S7X8_HYAAI</name>
<evidence type="ECO:0000313" key="1">
    <source>
        <dbReference type="EMBL" id="KAH6930848.1"/>
    </source>
</evidence>
<reference evidence="1" key="1">
    <citation type="submission" date="2020-05" db="EMBL/GenBank/DDBJ databases">
        <title>Large-scale comparative analyses of tick genomes elucidate their genetic diversity and vector capacities.</title>
        <authorList>
            <person name="Jia N."/>
            <person name="Wang J."/>
            <person name="Shi W."/>
            <person name="Du L."/>
            <person name="Sun Y."/>
            <person name="Zhan W."/>
            <person name="Jiang J."/>
            <person name="Wang Q."/>
            <person name="Zhang B."/>
            <person name="Ji P."/>
            <person name="Sakyi L.B."/>
            <person name="Cui X."/>
            <person name="Yuan T."/>
            <person name="Jiang B."/>
            <person name="Yang W."/>
            <person name="Lam T.T.-Y."/>
            <person name="Chang Q."/>
            <person name="Ding S."/>
            <person name="Wang X."/>
            <person name="Zhu J."/>
            <person name="Ruan X."/>
            <person name="Zhao L."/>
            <person name="Wei J."/>
            <person name="Que T."/>
            <person name="Du C."/>
            <person name="Cheng J."/>
            <person name="Dai P."/>
            <person name="Han X."/>
            <person name="Huang E."/>
            <person name="Gao Y."/>
            <person name="Liu J."/>
            <person name="Shao H."/>
            <person name="Ye R."/>
            <person name="Li L."/>
            <person name="Wei W."/>
            <person name="Wang X."/>
            <person name="Wang C."/>
            <person name="Yang T."/>
            <person name="Huo Q."/>
            <person name="Li W."/>
            <person name="Guo W."/>
            <person name="Chen H."/>
            <person name="Zhou L."/>
            <person name="Ni X."/>
            <person name="Tian J."/>
            <person name="Zhou Y."/>
            <person name="Sheng Y."/>
            <person name="Liu T."/>
            <person name="Pan Y."/>
            <person name="Xia L."/>
            <person name="Li J."/>
            <person name="Zhao F."/>
            <person name="Cao W."/>
        </authorList>
    </citation>
    <scope>NUCLEOTIDE SEQUENCE</scope>
    <source>
        <strain evidence="1">Hyas-2018</strain>
    </source>
</reference>
<protein>
    <submittedName>
        <fullName evidence="1">Uncharacterized protein</fullName>
    </submittedName>
</protein>